<dbReference type="InterPro" id="IPR025669">
    <property type="entry name" value="AAA_dom"/>
</dbReference>
<comment type="caution">
    <text evidence="2">The sequence shown here is derived from an EMBL/GenBank/DDBJ whole genome shotgun (WGS) entry which is preliminary data.</text>
</comment>
<dbReference type="PANTHER" id="PTHR13696:SF99">
    <property type="entry name" value="COBYRINIC ACID AC-DIAMIDE SYNTHASE"/>
    <property type="match status" value="1"/>
</dbReference>
<dbReference type="InterPro" id="IPR050678">
    <property type="entry name" value="DNA_Partitioning_ATPase"/>
</dbReference>
<reference evidence="3" key="1">
    <citation type="submission" date="2017-04" db="EMBL/GenBank/DDBJ databases">
        <title>Function of individual gut microbiota members based on whole genome sequencing of pure cultures obtained from chicken caecum.</title>
        <authorList>
            <person name="Medvecky M."/>
            <person name="Cejkova D."/>
            <person name="Polansky O."/>
            <person name="Karasova D."/>
            <person name="Kubasova T."/>
            <person name="Cizek A."/>
            <person name="Rychlik I."/>
        </authorList>
    </citation>
    <scope>NUCLEOTIDE SEQUENCE [LARGE SCALE GENOMIC DNA]</scope>
    <source>
        <strain evidence="3">An180</strain>
    </source>
</reference>
<organism evidence="2 3">
    <name type="scientific">Butyricicoccus pullicaecorum</name>
    <dbReference type="NCBI Taxonomy" id="501571"/>
    <lineage>
        <taxon>Bacteria</taxon>
        <taxon>Bacillati</taxon>
        <taxon>Bacillota</taxon>
        <taxon>Clostridia</taxon>
        <taxon>Eubacteriales</taxon>
        <taxon>Butyricicoccaceae</taxon>
        <taxon>Butyricicoccus</taxon>
    </lineage>
</organism>
<accession>A0A1Y4L4J1</accession>
<evidence type="ECO:0000313" key="3">
    <source>
        <dbReference type="Proteomes" id="UP000195897"/>
    </source>
</evidence>
<dbReference type="SUPFAM" id="SSF52540">
    <property type="entry name" value="P-loop containing nucleoside triphosphate hydrolases"/>
    <property type="match status" value="1"/>
</dbReference>
<sequence length="260" mass="28538">MQVISIVNLKGGVGKTTTAVNMAYELAVHHNRRVLLIDADHQGNASKFYGARASTGSLADLIEGRAACYVDLVQPTNYRNLDVLPSDMSLLSADLSLVAAGGSARRCLSDLRDAIMEDGAYDCMVIDCPPAFTAASVSAIAASTDIIIPIKLDYYAIDGMRELVSQLRQIQTITEVHIAGALITQWRNTDVIRQGETWLRMHEPCPVFDTHIRRTDVVDKSTYWRKPLAECSPRSAATADYAAFVREFLGEEDTDRGTQI</sequence>
<protein>
    <recommendedName>
        <fullName evidence="1">AAA domain-containing protein</fullName>
    </recommendedName>
</protein>
<evidence type="ECO:0000259" key="1">
    <source>
        <dbReference type="Pfam" id="PF13614"/>
    </source>
</evidence>
<dbReference type="CDD" id="cd02042">
    <property type="entry name" value="ParAB_family"/>
    <property type="match status" value="1"/>
</dbReference>
<dbReference type="Gene3D" id="3.40.50.300">
    <property type="entry name" value="P-loop containing nucleotide triphosphate hydrolases"/>
    <property type="match status" value="1"/>
</dbReference>
<dbReference type="AlphaFoldDB" id="A0A1Y4L4J1"/>
<dbReference type="InterPro" id="IPR027417">
    <property type="entry name" value="P-loop_NTPase"/>
</dbReference>
<gene>
    <name evidence="2" type="ORF">B5F17_12680</name>
</gene>
<dbReference type="Proteomes" id="UP000195897">
    <property type="component" value="Unassembled WGS sequence"/>
</dbReference>
<proteinExistence type="predicted"/>
<dbReference type="EMBL" id="NFKK01000020">
    <property type="protein sequence ID" value="OUP51576.1"/>
    <property type="molecule type" value="Genomic_DNA"/>
</dbReference>
<dbReference type="RefSeq" id="WP_087374368.1">
    <property type="nucleotide sequence ID" value="NZ_NFKK01000020.1"/>
</dbReference>
<dbReference type="PANTHER" id="PTHR13696">
    <property type="entry name" value="P-LOOP CONTAINING NUCLEOSIDE TRIPHOSPHATE HYDROLASE"/>
    <property type="match status" value="1"/>
</dbReference>
<evidence type="ECO:0000313" key="2">
    <source>
        <dbReference type="EMBL" id="OUP51576.1"/>
    </source>
</evidence>
<name>A0A1Y4L4J1_9FIRM</name>
<feature type="domain" description="AAA" evidence="1">
    <location>
        <begin position="1"/>
        <end position="174"/>
    </location>
</feature>
<dbReference type="Pfam" id="PF13614">
    <property type="entry name" value="AAA_31"/>
    <property type="match status" value="1"/>
</dbReference>